<feature type="transmembrane region" description="Helical" evidence="5">
    <location>
        <begin position="391"/>
        <end position="412"/>
    </location>
</feature>
<dbReference type="PANTHER" id="PTHR23502">
    <property type="entry name" value="MAJOR FACILITATOR SUPERFAMILY"/>
    <property type="match status" value="1"/>
</dbReference>
<feature type="transmembrane region" description="Helical" evidence="5">
    <location>
        <begin position="199"/>
        <end position="217"/>
    </location>
</feature>
<evidence type="ECO:0000256" key="3">
    <source>
        <dbReference type="ARBA" id="ARBA00022989"/>
    </source>
</evidence>
<keyword evidence="4 5" id="KW-0472">Membrane</keyword>
<comment type="subcellular location">
    <subcellularLocation>
        <location evidence="1">Membrane</location>
        <topology evidence="1">Multi-pass membrane protein</topology>
    </subcellularLocation>
</comment>
<sequence>MPSWGIIQDPKYPTPPGTVNLNEKVDASKLEDWEYEEPKKIGDIVLNPQPTDSPNDPLNWSTATKLAILLILSLTAGVTVSLGPMITTGLEDIAKAFNVTTDQVSFNIVGLLQLTTGSGTFFTAAAAAVWGKRPVFIISTIFLLGTNAWGFFAGSFLSLTIMRVIQGFAAAPLETLISATVSEIFFVHEKGKMLSIWNLFVMGGVKLGQLIAGFIIQNLGFKFTFGICAAIYALILPFMYFFVPETVYFAPAEPETEVIFDKSSLRVYEIVLPEPVKSYSDRLKIFQGRVSNASFWRTAFKPLPLITFPAVIYAAFTYSVYAAGLTLIALLQDTIFSAAPYNLNSSAIGLTNLPLFGVGLIGTLVSGYCADFVVQFMTRHNNGVYEPEFRLVLMIVAASLSTVAYIGFGYSVAAGATIYIPIAFLGVQTMAVPFATSSMFTYVMDCHPGHAAQAFVTMNFIKALLSLVMSNFVNGFFEQSGAKVVFTVVAIANLAVSGASLPMYFFGKRLRSKIARSAFHQKI</sequence>
<feature type="transmembrane region" description="Helical" evidence="5">
    <location>
        <begin position="485"/>
        <end position="506"/>
    </location>
</feature>
<feature type="transmembrane region" description="Helical" evidence="5">
    <location>
        <begin position="136"/>
        <end position="159"/>
    </location>
</feature>
<evidence type="ECO:0000313" key="7">
    <source>
        <dbReference type="EMBL" id="CZR54732.1"/>
    </source>
</evidence>
<feature type="transmembrane region" description="Helical" evidence="5">
    <location>
        <begin position="223"/>
        <end position="243"/>
    </location>
</feature>
<feature type="transmembrane region" description="Helical" evidence="5">
    <location>
        <begin position="305"/>
        <end position="331"/>
    </location>
</feature>
<proteinExistence type="predicted"/>
<dbReference type="PANTHER" id="PTHR23502:SF20">
    <property type="entry name" value="TRANSPORTER, PUTATIVE (AFU_ORTHOLOGUE AFUA_6G13880)-RELATED"/>
    <property type="match status" value="1"/>
</dbReference>
<dbReference type="InterPro" id="IPR020846">
    <property type="entry name" value="MFS_dom"/>
</dbReference>
<feature type="domain" description="Major facilitator superfamily (MFS) profile" evidence="6">
    <location>
        <begin position="65"/>
        <end position="510"/>
    </location>
</feature>
<dbReference type="OrthoDB" id="2585655at2759"/>
<dbReference type="Pfam" id="PF07690">
    <property type="entry name" value="MFS_1"/>
    <property type="match status" value="1"/>
</dbReference>
<dbReference type="AlphaFoldDB" id="A0A1L7WPN5"/>
<feature type="transmembrane region" description="Helical" evidence="5">
    <location>
        <begin position="418"/>
        <end position="442"/>
    </location>
</feature>
<feature type="transmembrane region" description="Helical" evidence="5">
    <location>
        <begin position="351"/>
        <end position="370"/>
    </location>
</feature>
<evidence type="ECO:0000256" key="4">
    <source>
        <dbReference type="ARBA" id="ARBA00023136"/>
    </source>
</evidence>
<feature type="transmembrane region" description="Helical" evidence="5">
    <location>
        <begin position="454"/>
        <end position="473"/>
    </location>
</feature>
<reference evidence="7 8" key="1">
    <citation type="submission" date="2016-03" db="EMBL/GenBank/DDBJ databases">
        <authorList>
            <person name="Ploux O."/>
        </authorList>
    </citation>
    <scope>NUCLEOTIDE SEQUENCE [LARGE SCALE GENOMIC DNA]</scope>
    <source>
        <strain evidence="7 8">UAMH 11012</strain>
    </source>
</reference>
<keyword evidence="3 5" id="KW-1133">Transmembrane helix</keyword>
<dbReference type="InterPro" id="IPR036259">
    <property type="entry name" value="MFS_trans_sf"/>
</dbReference>
<dbReference type="GO" id="GO:0005886">
    <property type="term" value="C:plasma membrane"/>
    <property type="evidence" value="ECO:0007669"/>
    <property type="project" value="TreeGrafter"/>
</dbReference>
<evidence type="ECO:0000256" key="1">
    <source>
        <dbReference type="ARBA" id="ARBA00004141"/>
    </source>
</evidence>
<feature type="transmembrane region" description="Helical" evidence="5">
    <location>
        <begin position="106"/>
        <end position="129"/>
    </location>
</feature>
<accession>A0A1L7WPN5</accession>
<keyword evidence="8" id="KW-1185">Reference proteome</keyword>
<evidence type="ECO:0000313" key="8">
    <source>
        <dbReference type="Proteomes" id="UP000184330"/>
    </source>
</evidence>
<evidence type="ECO:0000259" key="6">
    <source>
        <dbReference type="PROSITE" id="PS50850"/>
    </source>
</evidence>
<evidence type="ECO:0000256" key="5">
    <source>
        <dbReference type="SAM" id="Phobius"/>
    </source>
</evidence>
<dbReference type="SUPFAM" id="SSF103473">
    <property type="entry name" value="MFS general substrate transporter"/>
    <property type="match status" value="1"/>
</dbReference>
<name>A0A1L7WPN5_9HELO</name>
<dbReference type="Proteomes" id="UP000184330">
    <property type="component" value="Unassembled WGS sequence"/>
</dbReference>
<dbReference type="GO" id="GO:0022857">
    <property type="term" value="F:transmembrane transporter activity"/>
    <property type="evidence" value="ECO:0007669"/>
    <property type="project" value="InterPro"/>
</dbReference>
<protein>
    <submittedName>
        <fullName evidence="7">Related to HOL1 protein</fullName>
    </submittedName>
</protein>
<dbReference type="Gene3D" id="1.20.1250.20">
    <property type="entry name" value="MFS general substrate transporter like domains"/>
    <property type="match status" value="1"/>
</dbReference>
<gene>
    <name evidence="7" type="ORF">PAC_04616</name>
</gene>
<evidence type="ECO:0000256" key="2">
    <source>
        <dbReference type="ARBA" id="ARBA00022692"/>
    </source>
</evidence>
<organism evidence="7 8">
    <name type="scientific">Phialocephala subalpina</name>
    <dbReference type="NCBI Taxonomy" id="576137"/>
    <lineage>
        <taxon>Eukaryota</taxon>
        <taxon>Fungi</taxon>
        <taxon>Dikarya</taxon>
        <taxon>Ascomycota</taxon>
        <taxon>Pezizomycotina</taxon>
        <taxon>Leotiomycetes</taxon>
        <taxon>Helotiales</taxon>
        <taxon>Mollisiaceae</taxon>
        <taxon>Phialocephala</taxon>
        <taxon>Phialocephala fortinii species complex</taxon>
    </lineage>
</organism>
<dbReference type="InterPro" id="IPR011701">
    <property type="entry name" value="MFS"/>
</dbReference>
<dbReference type="PROSITE" id="PS50850">
    <property type="entry name" value="MFS"/>
    <property type="match status" value="1"/>
</dbReference>
<keyword evidence="2 5" id="KW-0812">Transmembrane</keyword>
<dbReference type="STRING" id="576137.A0A1L7WPN5"/>
<dbReference type="EMBL" id="FJOG01000005">
    <property type="protein sequence ID" value="CZR54732.1"/>
    <property type="molecule type" value="Genomic_DNA"/>
</dbReference>
<feature type="transmembrane region" description="Helical" evidence="5">
    <location>
        <begin position="66"/>
        <end position="86"/>
    </location>
</feature>